<gene>
    <name evidence="2" type="ORF">LWC34_10630</name>
    <name evidence="3" type="ORF">LWC34_17130</name>
    <name evidence="4" type="ORF">LWC34_31510</name>
</gene>
<dbReference type="RefSeq" id="WP_233724828.1">
    <property type="nucleotide sequence ID" value="NZ_JAJVCN010000001.1"/>
</dbReference>
<protein>
    <submittedName>
        <fullName evidence="2">Uncharacterized protein</fullName>
    </submittedName>
</protein>
<organism evidence="2 5">
    <name type="scientific">Kibdelosporangium philippinense</name>
    <dbReference type="NCBI Taxonomy" id="211113"/>
    <lineage>
        <taxon>Bacteria</taxon>
        <taxon>Bacillati</taxon>
        <taxon>Actinomycetota</taxon>
        <taxon>Actinomycetes</taxon>
        <taxon>Pseudonocardiales</taxon>
        <taxon>Pseudonocardiaceae</taxon>
        <taxon>Kibdelosporangium</taxon>
    </lineage>
</organism>
<evidence type="ECO:0000313" key="2">
    <source>
        <dbReference type="EMBL" id="MCE7003282.1"/>
    </source>
</evidence>
<comment type="caution">
    <text evidence="2">The sequence shown here is derived from an EMBL/GenBank/DDBJ whole genome shotgun (WGS) entry which is preliminary data.</text>
</comment>
<feature type="region of interest" description="Disordered" evidence="1">
    <location>
        <begin position="1"/>
        <end position="74"/>
    </location>
</feature>
<feature type="compositionally biased region" description="Pro residues" evidence="1">
    <location>
        <begin position="62"/>
        <end position="74"/>
    </location>
</feature>
<evidence type="ECO:0000313" key="3">
    <source>
        <dbReference type="EMBL" id="MCE7004539.1"/>
    </source>
</evidence>
<name>A0ABS8ZBT8_9PSEU</name>
<accession>A0ABS8ZBT8</accession>
<dbReference type="Proteomes" id="UP001521150">
    <property type="component" value="Unassembled WGS sequence"/>
</dbReference>
<evidence type="ECO:0000313" key="5">
    <source>
        <dbReference type="Proteomes" id="UP001521150"/>
    </source>
</evidence>
<dbReference type="EMBL" id="JAJVCN010000002">
    <property type="protein sequence ID" value="MCE7007315.1"/>
    <property type="molecule type" value="Genomic_DNA"/>
</dbReference>
<proteinExistence type="predicted"/>
<evidence type="ECO:0000313" key="4">
    <source>
        <dbReference type="EMBL" id="MCE7007315.1"/>
    </source>
</evidence>
<dbReference type="EMBL" id="JAJVCN010000001">
    <property type="protein sequence ID" value="MCE7004539.1"/>
    <property type="molecule type" value="Genomic_DNA"/>
</dbReference>
<feature type="compositionally biased region" description="Gly residues" evidence="1">
    <location>
        <begin position="46"/>
        <end position="59"/>
    </location>
</feature>
<keyword evidence="5" id="KW-1185">Reference proteome</keyword>
<sequence>MSLDRYVGPLAGPPITPPGPFDDGIPRLLFQPSTDSPTGPPAAVGGTSGPEPGAGGGMSGLPPEPTRPVTPPKG</sequence>
<feature type="compositionally biased region" description="Pro residues" evidence="1">
    <location>
        <begin position="11"/>
        <end position="20"/>
    </location>
</feature>
<reference evidence="2 5" key="1">
    <citation type="submission" date="2021-12" db="EMBL/GenBank/DDBJ databases">
        <title>Genome sequence of Kibdelosporangium philippinense ATCC 49844.</title>
        <authorList>
            <person name="Fedorov E.A."/>
            <person name="Omeragic M."/>
            <person name="Shalygina K.F."/>
            <person name="Maclea K.S."/>
        </authorList>
    </citation>
    <scope>NUCLEOTIDE SEQUENCE [LARGE SCALE GENOMIC DNA]</scope>
    <source>
        <strain evidence="2 5">ATCC 49844</strain>
    </source>
</reference>
<evidence type="ECO:0000256" key="1">
    <source>
        <dbReference type="SAM" id="MobiDB-lite"/>
    </source>
</evidence>
<dbReference type="EMBL" id="JAJVCN010000001">
    <property type="protein sequence ID" value="MCE7003282.1"/>
    <property type="molecule type" value="Genomic_DNA"/>
</dbReference>